<reference evidence="2 3" key="1">
    <citation type="journal article" date="2009" name="J. Bacteriol.">
        <title>Complete genome sequence of Robiginitalea biformata HTCC2501.</title>
        <authorList>
            <person name="Oh H.M."/>
            <person name="Giovannoni S.J."/>
            <person name="Lee K."/>
            <person name="Ferriera S."/>
            <person name="Johnson J."/>
            <person name="Cho J.C."/>
        </authorList>
    </citation>
    <scope>NUCLEOTIDE SEQUENCE [LARGE SCALE GENOMIC DNA]</scope>
    <source>
        <strain evidence="3">ATCC BAA-864 / HTCC2501 / KCTC 12146</strain>
    </source>
</reference>
<feature type="domain" description="DUF4440" evidence="1">
    <location>
        <begin position="46"/>
        <end position="156"/>
    </location>
</feature>
<dbReference type="InterPro" id="IPR032710">
    <property type="entry name" value="NTF2-like_dom_sf"/>
</dbReference>
<keyword evidence="3" id="KW-1185">Reference proteome</keyword>
<dbReference type="SUPFAM" id="SSF54427">
    <property type="entry name" value="NTF2-like"/>
    <property type="match status" value="1"/>
</dbReference>
<evidence type="ECO:0000313" key="2">
    <source>
        <dbReference type="EMBL" id="EAR14559.1"/>
    </source>
</evidence>
<gene>
    <name evidence="2" type="ordered locus">RB2501_00746</name>
</gene>
<dbReference type="eggNOG" id="COG1680">
    <property type="taxonomic scope" value="Bacteria"/>
</dbReference>
<name>A4CNU2_ROBBH</name>
<proteinExistence type="predicted"/>
<accession>A4CNU2</accession>
<dbReference type="Proteomes" id="UP000009049">
    <property type="component" value="Chromosome"/>
</dbReference>
<dbReference type="RefSeq" id="WP_015755347.1">
    <property type="nucleotide sequence ID" value="NC_013222.1"/>
</dbReference>
<dbReference type="InterPro" id="IPR027843">
    <property type="entry name" value="DUF4440"/>
</dbReference>
<dbReference type="STRING" id="313596.RB2501_00746"/>
<organism evidence="2 3">
    <name type="scientific">Robiginitalea biformata (strain ATCC BAA-864 / DSM 15991 / KCTC 12146 / HTCC2501)</name>
    <dbReference type="NCBI Taxonomy" id="313596"/>
    <lineage>
        <taxon>Bacteria</taxon>
        <taxon>Pseudomonadati</taxon>
        <taxon>Bacteroidota</taxon>
        <taxon>Flavobacteriia</taxon>
        <taxon>Flavobacteriales</taxon>
        <taxon>Flavobacteriaceae</taxon>
        <taxon>Robiginitalea</taxon>
    </lineage>
</organism>
<dbReference type="HOGENOM" id="CLU_111151_1_0_10"/>
<dbReference type="Gene3D" id="3.10.450.50">
    <property type="match status" value="1"/>
</dbReference>
<dbReference type="Pfam" id="PF14534">
    <property type="entry name" value="DUF4440"/>
    <property type="match status" value="1"/>
</dbReference>
<dbReference type="EMBL" id="CP001712">
    <property type="protein sequence ID" value="EAR14559.1"/>
    <property type="molecule type" value="Genomic_DNA"/>
</dbReference>
<dbReference type="AlphaFoldDB" id="A4CNU2"/>
<dbReference type="KEGG" id="rbi:RB2501_00746"/>
<sequence>MKTQTIYRTLPALKTRHILLILAILVGALADAFGQVPEDSDLYRTILDLDQAYFTAYNECDMATQEKLLSDSLEFYHDQGGLSTSKSGILESIEDNICGQVSRSLVPGSVEVHEIKGFGAVEIGLHKFYNNREPNAISKPSRFVTVWKQENDGWKMHRIISLH</sequence>
<evidence type="ECO:0000259" key="1">
    <source>
        <dbReference type="Pfam" id="PF14534"/>
    </source>
</evidence>
<evidence type="ECO:0000313" key="3">
    <source>
        <dbReference type="Proteomes" id="UP000009049"/>
    </source>
</evidence>
<protein>
    <recommendedName>
        <fullName evidence="1">DUF4440 domain-containing protein</fullName>
    </recommendedName>
</protein>